<dbReference type="InterPro" id="IPR006059">
    <property type="entry name" value="SBP"/>
</dbReference>
<dbReference type="SUPFAM" id="SSF53850">
    <property type="entry name" value="Periplasmic binding protein-like II"/>
    <property type="match status" value="1"/>
</dbReference>
<comment type="caution">
    <text evidence="5">The sequence shown here is derived from an EMBL/GenBank/DDBJ whole genome shotgun (WGS) entry which is preliminary data.</text>
</comment>
<protein>
    <submittedName>
        <fullName evidence="5">ABC transporter substrate-binding protein</fullName>
    </submittedName>
</protein>
<evidence type="ECO:0000256" key="2">
    <source>
        <dbReference type="ARBA" id="ARBA00008520"/>
    </source>
</evidence>
<evidence type="ECO:0000256" key="1">
    <source>
        <dbReference type="ARBA" id="ARBA00004196"/>
    </source>
</evidence>
<dbReference type="PANTHER" id="PTHR43649:SF31">
    <property type="entry name" value="SN-GLYCEROL-3-PHOSPHATE-BINDING PERIPLASMIC PROTEIN UGPB"/>
    <property type="match status" value="1"/>
</dbReference>
<organism evidence="5 6">
    <name type="scientific">Ktedonobacter robiniae</name>
    <dbReference type="NCBI Taxonomy" id="2778365"/>
    <lineage>
        <taxon>Bacteria</taxon>
        <taxon>Bacillati</taxon>
        <taxon>Chloroflexota</taxon>
        <taxon>Ktedonobacteria</taxon>
        <taxon>Ktedonobacterales</taxon>
        <taxon>Ktedonobacteraceae</taxon>
        <taxon>Ktedonobacter</taxon>
    </lineage>
</organism>
<dbReference type="RefSeq" id="WP_201371214.1">
    <property type="nucleotide sequence ID" value="NZ_BNJG01000001.1"/>
</dbReference>
<evidence type="ECO:0000256" key="4">
    <source>
        <dbReference type="ARBA" id="ARBA00022729"/>
    </source>
</evidence>
<keyword evidence="6" id="KW-1185">Reference proteome</keyword>
<evidence type="ECO:0000313" key="5">
    <source>
        <dbReference type="EMBL" id="GHO54510.1"/>
    </source>
</evidence>
<dbReference type="Pfam" id="PF01547">
    <property type="entry name" value="SBP_bac_1"/>
    <property type="match status" value="1"/>
</dbReference>
<gene>
    <name evidence="5" type="ORF">KSB_29850</name>
</gene>
<dbReference type="Gene3D" id="3.40.190.10">
    <property type="entry name" value="Periplasmic binding protein-like II"/>
    <property type="match status" value="2"/>
</dbReference>
<keyword evidence="3" id="KW-0813">Transport</keyword>
<dbReference type="InterPro" id="IPR006311">
    <property type="entry name" value="TAT_signal"/>
</dbReference>
<reference evidence="5 6" key="1">
    <citation type="journal article" date="2021" name="Int. J. Syst. Evol. Microbiol.">
        <title>Reticulibacter mediterranei gen. nov., sp. nov., within the new family Reticulibacteraceae fam. nov., and Ktedonospora formicarum gen. nov., sp. nov., Ktedonobacter robiniae sp. nov., Dictyobacter formicarum sp. nov. and Dictyobacter arantiisoli sp. nov., belonging to the class Ktedonobacteria.</title>
        <authorList>
            <person name="Yabe S."/>
            <person name="Zheng Y."/>
            <person name="Wang C.M."/>
            <person name="Sakai Y."/>
            <person name="Abe K."/>
            <person name="Yokota A."/>
            <person name="Donadio S."/>
            <person name="Cavaletti L."/>
            <person name="Monciardini P."/>
        </authorList>
    </citation>
    <scope>NUCLEOTIDE SEQUENCE [LARGE SCALE GENOMIC DNA]</scope>
    <source>
        <strain evidence="5 6">SOSP1-30</strain>
    </source>
</reference>
<dbReference type="PROSITE" id="PS51318">
    <property type="entry name" value="TAT"/>
    <property type="match status" value="1"/>
</dbReference>
<dbReference type="PROSITE" id="PS51257">
    <property type="entry name" value="PROKAR_LIPOPROTEIN"/>
    <property type="match status" value="1"/>
</dbReference>
<evidence type="ECO:0000313" key="6">
    <source>
        <dbReference type="Proteomes" id="UP000654345"/>
    </source>
</evidence>
<dbReference type="InterPro" id="IPR050490">
    <property type="entry name" value="Bact_solute-bd_prot1"/>
</dbReference>
<comment type="similarity">
    <text evidence="2">Belongs to the bacterial solute-binding protein 1 family.</text>
</comment>
<keyword evidence="4" id="KW-0732">Signal</keyword>
<proteinExistence type="inferred from homology"/>
<dbReference type="Proteomes" id="UP000654345">
    <property type="component" value="Unassembled WGS sequence"/>
</dbReference>
<evidence type="ECO:0000256" key="3">
    <source>
        <dbReference type="ARBA" id="ARBA00022448"/>
    </source>
</evidence>
<sequence length="457" mass="50591">MHLPISRRRFLIDSGNAALGASIAGALLAACGGQSSSANVEYWYGLDDGNQRNYMKAHDIDAFNKANPNSNINISFKPTADVDRLIQIALSSGKGPDIVPTPGPAYALQYINANLLLDLSSYADKYHWKDKISPWALDAGRVHNKLYSLPGSYQTLIIYYNKTLFSQKGWKVPTNRSELEALAQEAQGQGIMPFIAGNADSRPSSEWYTTMFFNHYAGPEAVYQALTGEIPWTDPVFVDAITLLRQYFQKGWFGGGIQQYFTNKFDTLDSAFGKGKAAMDIEGSWAFSNWSSYFGKGNSDMEYDWFPIPPLREGVPSNLYALGIGYTLSIKASSKTADAAATYLDWLYSTPQRAVQETADINYPPPPIPLKATDFPSNIDPRVKNHYLALNQAASQGNFGYTTWTFWPSKSEVVAYESLDKVLTGDLTPAQFCAQMNDTFQKERAQGVVPPIPKGRI</sequence>
<name>A0ABQ3UPA0_9CHLR</name>
<dbReference type="EMBL" id="BNJG01000001">
    <property type="protein sequence ID" value="GHO54510.1"/>
    <property type="molecule type" value="Genomic_DNA"/>
</dbReference>
<comment type="subcellular location">
    <subcellularLocation>
        <location evidence="1">Cell envelope</location>
    </subcellularLocation>
</comment>
<dbReference type="PANTHER" id="PTHR43649">
    <property type="entry name" value="ARABINOSE-BINDING PROTEIN-RELATED"/>
    <property type="match status" value="1"/>
</dbReference>
<accession>A0ABQ3UPA0</accession>